<evidence type="ECO:0000313" key="11">
    <source>
        <dbReference type="Proteomes" id="UP000019132"/>
    </source>
</evidence>
<dbReference type="InterPro" id="IPR009290">
    <property type="entry name" value="Radial_spoke_3"/>
</dbReference>
<evidence type="ECO:0000313" key="10">
    <source>
        <dbReference type="EnsemblProtists" id="PYU1_T000908"/>
    </source>
</evidence>
<dbReference type="eggNOG" id="ENOG502S132">
    <property type="taxonomic scope" value="Eukaryota"/>
</dbReference>
<keyword evidence="8" id="KW-0966">Cell projection</keyword>
<keyword evidence="7" id="KW-0206">Cytoskeleton</keyword>
<dbReference type="PANTHER" id="PTHR21648:SF0">
    <property type="entry name" value="RADIAL SPOKE HEAD PROTEIN 3 HOMOLOG"/>
    <property type="match status" value="1"/>
</dbReference>
<name>K3W7G7_GLOUD</name>
<sequence length="299" mass="33533">MFAGQPIPPGRRDSGARERGKKRKPNATGKKKASSIYEAQKLASYTFTPFSLEANLVEQLPVVPERESGSQTDAFIVRKSTNQKGATADGAFQRPKVGVDSSTQVPKSMSPVAVKLLHGFSTNALGWHLGCMQIEDSDKLFNFDVEVRPLLDVLVSKTIAQALAEVMEEQEMMNIQKEHELLLAQKEDTARADRELEAKAKEAYRVKAEAKQANELKRQRHKVMTEKMLAWQFAHRTLVPQAIEDATAFLEKTGVFYNPLHRELSNWLSEDVYEGADSKPSFSTVMWLNCILHICIARS</sequence>
<dbReference type="GO" id="GO:0005929">
    <property type="term" value="C:cilium"/>
    <property type="evidence" value="ECO:0007669"/>
    <property type="project" value="TreeGrafter"/>
</dbReference>
<comment type="subcellular location">
    <subcellularLocation>
        <location evidence="1">Cytoplasm</location>
        <location evidence="1">Cytoskeleton</location>
        <location evidence="1">Flagellum axoneme</location>
    </subcellularLocation>
</comment>
<evidence type="ECO:0000256" key="6">
    <source>
        <dbReference type="ARBA" id="ARBA00023069"/>
    </source>
</evidence>
<comment type="similarity">
    <text evidence="2">Belongs to the flagellar radial spoke RSP3 family.</text>
</comment>
<reference evidence="11" key="1">
    <citation type="journal article" date="2010" name="Genome Biol.">
        <title>Genome sequence of the necrotrophic plant pathogen Pythium ultimum reveals original pathogenicity mechanisms and effector repertoire.</title>
        <authorList>
            <person name="Levesque C.A."/>
            <person name="Brouwer H."/>
            <person name="Cano L."/>
            <person name="Hamilton J.P."/>
            <person name="Holt C."/>
            <person name="Huitema E."/>
            <person name="Raffaele S."/>
            <person name="Robideau G.P."/>
            <person name="Thines M."/>
            <person name="Win J."/>
            <person name="Zerillo M.M."/>
            <person name="Beakes G.W."/>
            <person name="Boore J.L."/>
            <person name="Busam D."/>
            <person name="Dumas B."/>
            <person name="Ferriera S."/>
            <person name="Fuerstenberg S.I."/>
            <person name="Gachon C.M."/>
            <person name="Gaulin E."/>
            <person name="Govers F."/>
            <person name="Grenville-Briggs L."/>
            <person name="Horner N."/>
            <person name="Hostetler J."/>
            <person name="Jiang R.H."/>
            <person name="Johnson J."/>
            <person name="Krajaejun T."/>
            <person name="Lin H."/>
            <person name="Meijer H.J."/>
            <person name="Moore B."/>
            <person name="Morris P."/>
            <person name="Phuntmart V."/>
            <person name="Puiu D."/>
            <person name="Shetty J."/>
            <person name="Stajich J.E."/>
            <person name="Tripathy S."/>
            <person name="Wawra S."/>
            <person name="van West P."/>
            <person name="Whitty B.R."/>
            <person name="Coutinho P.M."/>
            <person name="Henrissat B."/>
            <person name="Martin F."/>
            <person name="Thomas P.D."/>
            <person name="Tyler B.M."/>
            <person name="De Vries R.P."/>
            <person name="Kamoun S."/>
            <person name="Yandell M."/>
            <person name="Tisserat N."/>
            <person name="Buell C.R."/>
        </authorList>
    </citation>
    <scope>NUCLEOTIDE SEQUENCE</scope>
    <source>
        <strain evidence="11">DAOM:BR144</strain>
    </source>
</reference>
<dbReference type="EnsemblProtists" id="PYU1_T000908">
    <property type="protein sequence ID" value="PYU1_T000908"/>
    <property type="gene ID" value="PYU1_G000908"/>
</dbReference>
<evidence type="ECO:0000256" key="7">
    <source>
        <dbReference type="ARBA" id="ARBA00023212"/>
    </source>
</evidence>
<protein>
    <submittedName>
        <fullName evidence="10">Uncharacterized protein</fullName>
    </submittedName>
</protein>
<evidence type="ECO:0000256" key="1">
    <source>
        <dbReference type="ARBA" id="ARBA00004611"/>
    </source>
</evidence>
<evidence type="ECO:0000256" key="5">
    <source>
        <dbReference type="ARBA" id="ARBA00022846"/>
    </source>
</evidence>
<keyword evidence="5" id="KW-0282">Flagellum</keyword>
<dbReference type="Pfam" id="PF06098">
    <property type="entry name" value="Radial_spoke_3"/>
    <property type="match status" value="1"/>
</dbReference>
<dbReference type="Proteomes" id="UP000019132">
    <property type="component" value="Unassembled WGS sequence"/>
</dbReference>
<keyword evidence="11" id="KW-1185">Reference proteome</keyword>
<evidence type="ECO:0000256" key="8">
    <source>
        <dbReference type="ARBA" id="ARBA00023273"/>
    </source>
</evidence>
<dbReference type="VEuPathDB" id="FungiDB:PYU1_G000908"/>
<accession>K3W7G7</accession>
<feature type="compositionally biased region" description="Basic residues" evidence="9">
    <location>
        <begin position="19"/>
        <end position="33"/>
    </location>
</feature>
<evidence type="ECO:0000256" key="3">
    <source>
        <dbReference type="ARBA" id="ARBA00022490"/>
    </source>
</evidence>
<proteinExistence type="inferred from homology"/>
<keyword evidence="6" id="KW-0969">Cilium</keyword>
<reference evidence="11" key="2">
    <citation type="submission" date="2010-04" db="EMBL/GenBank/DDBJ databases">
        <authorList>
            <person name="Buell R."/>
            <person name="Hamilton J."/>
            <person name="Hostetler J."/>
        </authorList>
    </citation>
    <scope>NUCLEOTIDE SEQUENCE [LARGE SCALE GENOMIC DNA]</scope>
    <source>
        <strain evidence="11">DAOM:BR144</strain>
    </source>
</reference>
<keyword evidence="4" id="KW-0597">Phosphoprotein</keyword>
<evidence type="ECO:0000256" key="2">
    <source>
        <dbReference type="ARBA" id="ARBA00006737"/>
    </source>
</evidence>
<dbReference type="PANTHER" id="PTHR21648">
    <property type="entry name" value="FLAGELLAR RADIAL SPOKE PROTEIN 3"/>
    <property type="match status" value="1"/>
</dbReference>
<evidence type="ECO:0000256" key="9">
    <source>
        <dbReference type="SAM" id="MobiDB-lite"/>
    </source>
</evidence>
<dbReference type="HOGENOM" id="CLU_932161_0_0_1"/>
<dbReference type="EMBL" id="GL376620">
    <property type="status" value="NOT_ANNOTATED_CDS"/>
    <property type="molecule type" value="Genomic_DNA"/>
</dbReference>
<evidence type="ECO:0000256" key="4">
    <source>
        <dbReference type="ARBA" id="ARBA00022553"/>
    </source>
</evidence>
<reference evidence="10" key="3">
    <citation type="submission" date="2015-02" db="UniProtKB">
        <authorList>
            <consortium name="EnsemblProtists"/>
        </authorList>
    </citation>
    <scope>IDENTIFICATION</scope>
    <source>
        <strain evidence="10">DAOM BR144</strain>
    </source>
</reference>
<feature type="region of interest" description="Disordered" evidence="9">
    <location>
        <begin position="1"/>
        <end position="35"/>
    </location>
</feature>
<dbReference type="AlphaFoldDB" id="K3W7G7"/>
<keyword evidence="3" id="KW-0963">Cytoplasm</keyword>
<dbReference type="InParanoid" id="K3W7G7"/>
<organism evidence="10 11">
    <name type="scientific">Globisporangium ultimum (strain ATCC 200006 / CBS 805.95 / DAOM BR144)</name>
    <name type="common">Pythium ultimum</name>
    <dbReference type="NCBI Taxonomy" id="431595"/>
    <lineage>
        <taxon>Eukaryota</taxon>
        <taxon>Sar</taxon>
        <taxon>Stramenopiles</taxon>
        <taxon>Oomycota</taxon>
        <taxon>Peronosporomycetes</taxon>
        <taxon>Pythiales</taxon>
        <taxon>Pythiaceae</taxon>
        <taxon>Globisporangium</taxon>
    </lineage>
</organism>